<dbReference type="Pfam" id="PF07728">
    <property type="entry name" value="AAA_5"/>
    <property type="match status" value="1"/>
</dbReference>
<dbReference type="Proteomes" id="UP000183255">
    <property type="component" value="Unassembled WGS sequence"/>
</dbReference>
<dbReference type="InterPro" id="IPR027417">
    <property type="entry name" value="P-loop_NTPase"/>
</dbReference>
<evidence type="ECO:0000259" key="1">
    <source>
        <dbReference type="Pfam" id="PF07728"/>
    </source>
</evidence>
<reference evidence="2 3" key="1">
    <citation type="submission" date="2016-10" db="EMBL/GenBank/DDBJ databases">
        <authorList>
            <person name="de Groot N.N."/>
        </authorList>
    </citation>
    <scope>NUCLEOTIDE SEQUENCE [LARGE SCALE GENOMIC DNA]</scope>
    <source>
        <strain evidence="2 3">CGMCC 1.5058</strain>
    </source>
</reference>
<proteinExistence type="predicted"/>
<dbReference type="CDD" id="cd00009">
    <property type="entry name" value="AAA"/>
    <property type="match status" value="1"/>
</dbReference>
<dbReference type="GO" id="GO:0016887">
    <property type="term" value="F:ATP hydrolysis activity"/>
    <property type="evidence" value="ECO:0007669"/>
    <property type="project" value="InterPro"/>
</dbReference>
<dbReference type="GO" id="GO:0005524">
    <property type="term" value="F:ATP binding"/>
    <property type="evidence" value="ECO:0007669"/>
    <property type="project" value="InterPro"/>
</dbReference>
<dbReference type="InterPro" id="IPR011704">
    <property type="entry name" value="ATPase_dyneun-rel_AAA"/>
</dbReference>
<dbReference type="SUPFAM" id="SSF52540">
    <property type="entry name" value="P-loop containing nucleoside triphosphate hydrolases"/>
    <property type="match status" value="1"/>
</dbReference>
<feature type="domain" description="ATPase dynein-related AAA" evidence="1">
    <location>
        <begin position="21"/>
        <end position="160"/>
    </location>
</feature>
<dbReference type="Gene3D" id="3.40.50.300">
    <property type="entry name" value="P-loop containing nucleotide triphosphate hydrolases"/>
    <property type="match status" value="1"/>
</dbReference>
<sequence>MNYKETLEAVELALLSKSVPLIIGESGIGKTSLLKDFSKKHDLYLVNIDANLLKEGEIGGLPMVVAGKTYYATHHKLMEIDTWLQNNPGKVMLFIDEINRCDHSVQQELMNLILNREINGYKLSDRVLVAAAMNPTNKMDDYRDTDYQVVDMDPAQEDRFIWFHMDSDPKEWIRWGMEDGEIHEQVLQFISNFREYLSYSSEEEYIKATPRSWERVSNALKVFEKRNYDNKTLYHLVKGNVGTKLAQEFMTFLEDNKNPLISTEDLYEMDVLSQFVRDEIGQASHSRLYILSKNMILKLRDHMTPKHADRFSEVLNLMPKDLRISVMKELKSDYPDVYPILLNSDLFIEGFFDCYGRS</sequence>
<dbReference type="RefSeq" id="WP_031573663.1">
    <property type="nucleotide sequence ID" value="NZ_FNDZ01000001.1"/>
</dbReference>
<dbReference type="AlphaFoldDB" id="A0A1G8H8F4"/>
<organism evidence="2 3">
    <name type="scientific">Proteiniclasticum ruminis</name>
    <dbReference type="NCBI Taxonomy" id="398199"/>
    <lineage>
        <taxon>Bacteria</taxon>
        <taxon>Bacillati</taxon>
        <taxon>Bacillota</taxon>
        <taxon>Clostridia</taxon>
        <taxon>Eubacteriales</taxon>
        <taxon>Clostridiaceae</taxon>
        <taxon>Proteiniclasticum</taxon>
    </lineage>
</organism>
<accession>A0A1G8H8F4</accession>
<evidence type="ECO:0000313" key="3">
    <source>
        <dbReference type="Proteomes" id="UP000183255"/>
    </source>
</evidence>
<dbReference type="EMBL" id="FNDZ01000001">
    <property type="protein sequence ID" value="SDI02893.1"/>
    <property type="molecule type" value="Genomic_DNA"/>
</dbReference>
<name>A0A1G8H8F4_9CLOT</name>
<protein>
    <submittedName>
        <fullName evidence="2">AAA domain (Dynein-related subfamily)</fullName>
    </submittedName>
</protein>
<gene>
    <name evidence="2" type="ORF">SAMN05421804_101505</name>
</gene>
<evidence type="ECO:0000313" key="2">
    <source>
        <dbReference type="EMBL" id="SDI02893.1"/>
    </source>
</evidence>